<evidence type="ECO:0000313" key="2">
    <source>
        <dbReference type="EMBL" id="KAA1098251.1"/>
    </source>
</evidence>
<dbReference type="Proteomes" id="UP000324748">
    <property type="component" value="Unassembled WGS sequence"/>
</dbReference>
<keyword evidence="1" id="KW-0732">Signal</keyword>
<accession>A0A5B0PAA8</accession>
<protein>
    <submittedName>
        <fullName evidence="2">Uncharacterized protein</fullName>
    </submittedName>
</protein>
<gene>
    <name evidence="2" type="ORF">PGT21_031645</name>
    <name evidence="3" type="ORF">PGTUg99_018150</name>
</gene>
<dbReference type="EMBL" id="VSWC01000066">
    <property type="protein sequence ID" value="KAA1098251.1"/>
    <property type="molecule type" value="Genomic_DNA"/>
</dbReference>
<keyword evidence="4" id="KW-1185">Reference proteome</keyword>
<proteinExistence type="predicted"/>
<organism evidence="2 4">
    <name type="scientific">Puccinia graminis f. sp. tritici</name>
    <dbReference type="NCBI Taxonomy" id="56615"/>
    <lineage>
        <taxon>Eukaryota</taxon>
        <taxon>Fungi</taxon>
        <taxon>Dikarya</taxon>
        <taxon>Basidiomycota</taxon>
        <taxon>Pucciniomycotina</taxon>
        <taxon>Pucciniomycetes</taxon>
        <taxon>Pucciniales</taxon>
        <taxon>Pucciniaceae</taxon>
        <taxon>Puccinia</taxon>
    </lineage>
</organism>
<dbReference type="EMBL" id="VDEP01000270">
    <property type="protein sequence ID" value="KAA1116778.1"/>
    <property type="molecule type" value="Genomic_DNA"/>
</dbReference>
<reference evidence="4 5" key="1">
    <citation type="submission" date="2019-05" db="EMBL/GenBank/DDBJ databases">
        <title>Emergence of the Ug99 lineage of the wheat stem rust pathogen through somatic hybridization.</title>
        <authorList>
            <person name="Li F."/>
            <person name="Upadhyaya N.M."/>
            <person name="Sperschneider J."/>
            <person name="Matny O."/>
            <person name="Nguyen-Phuc H."/>
            <person name="Mago R."/>
            <person name="Raley C."/>
            <person name="Miller M.E."/>
            <person name="Silverstein K.A.T."/>
            <person name="Henningsen E."/>
            <person name="Hirsch C.D."/>
            <person name="Visser B."/>
            <person name="Pretorius Z.A."/>
            <person name="Steffenson B.J."/>
            <person name="Schwessinger B."/>
            <person name="Dodds P.N."/>
            <person name="Figueroa M."/>
        </authorList>
    </citation>
    <scope>NUCLEOTIDE SEQUENCE [LARGE SCALE GENOMIC DNA]</scope>
    <source>
        <strain evidence="2">21-0</strain>
        <strain evidence="3 5">Ug99</strain>
    </source>
</reference>
<comment type="caution">
    <text evidence="2">The sequence shown here is derived from an EMBL/GenBank/DDBJ whole genome shotgun (WGS) entry which is preliminary data.</text>
</comment>
<feature type="chain" id="PRO_5036137715" evidence="1">
    <location>
        <begin position="26"/>
        <end position="511"/>
    </location>
</feature>
<evidence type="ECO:0000313" key="5">
    <source>
        <dbReference type="Proteomes" id="UP000325313"/>
    </source>
</evidence>
<dbReference type="OrthoDB" id="2496180at2759"/>
<name>A0A5B0PAA8_PUCGR</name>
<evidence type="ECO:0000313" key="3">
    <source>
        <dbReference type="EMBL" id="KAA1116778.1"/>
    </source>
</evidence>
<dbReference type="AlphaFoldDB" id="A0A5B0PAA8"/>
<evidence type="ECO:0000256" key="1">
    <source>
        <dbReference type="SAM" id="SignalP"/>
    </source>
</evidence>
<feature type="signal peptide" evidence="1">
    <location>
        <begin position="1"/>
        <end position="25"/>
    </location>
</feature>
<evidence type="ECO:0000313" key="4">
    <source>
        <dbReference type="Proteomes" id="UP000324748"/>
    </source>
</evidence>
<sequence>MVNDTKTAVIFNFALLYLCIQHCSGRPRPYEAPIPVNRLSSISQQVESLASHERPATGLFIPVSHGGSVFISSHIDESQYGRVWGGHDLHSSFSDLLKAMEGSNHDGFSQAHQPPVNHWHHTPVSSLPSHGVFKSTNWNTKVGSHHAPFKEINPREKLTNKLDIPFDVSNDITDKPFGWINTLNFPSNQKMGALGRDDWGLTSSSVWKIAKMELNDPALPSLLKKADNDDNQNPLTNLLALIKEIDIRNKQFLLAFSPSASGDEKYFMADLIKDRNYENMKDVHQRLLAWLRLQLDTTSQANSRAGLQNPNHEDSLTIFQKTLLDCLKSDLESKELKCSRWQVQLRPTKNQSTTVSLGQASLTKVAINAIGNFYKSSNLNKWKELFKFDHHFVNFYLILKSRQHHGSSKKRATESANWAQLQILPWENENGQQWVLDPAIHQKFSNSLKKFKLSLIEHKFLPVKESSEKEELQAMRYEEALREQKATRKRIYYHNRMARLKKARLESNKLI</sequence>
<dbReference type="Proteomes" id="UP000325313">
    <property type="component" value="Unassembled WGS sequence"/>
</dbReference>